<feature type="compositionally biased region" description="Pro residues" evidence="1">
    <location>
        <begin position="138"/>
        <end position="147"/>
    </location>
</feature>
<dbReference type="AlphaFoldDB" id="A0AAV7MSI6"/>
<sequence length="265" mass="28064">MHTARVVRVGALCDCGPRVLPQKVYSPRATTGPVSTYVVNYTTLSPARRMWGASHLPGPLHQAQCIPSSHQLGARGAVPRLGNEPSADPQGSQRSNRRNQEPAPMRRAHPPAPSRRTLGSSSKGTAGPERSARSSPPRGRPPAPQLTPPGVSAASIEGGSGGGPGGPDRSRDATAQHAVQSGKARGPRQRPRCRLLVPGSPPGAASTGSRIFRCVHGREMRSLLASIPDLGCGRAQDHEVLVGRERSSSLKRPLRQPSWPRPRSK</sequence>
<organism evidence="2 3">
    <name type="scientific">Pleurodeles waltl</name>
    <name type="common">Iberian ribbed newt</name>
    <dbReference type="NCBI Taxonomy" id="8319"/>
    <lineage>
        <taxon>Eukaryota</taxon>
        <taxon>Metazoa</taxon>
        <taxon>Chordata</taxon>
        <taxon>Craniata</taxon>
        <taxon>Vertebrata</taxon>
        <taxon>Euteleostomi</taxon>
        <taxon>Amphibia</taxon>
        <taxon>Batrachia</taxon>
        <taxon>Caudata</taxon>
        <taxon>Salamandroidea</taxon>
        <taxon>Salamandridae</taxon>
        <taxon>Pleurodelinae</taxon>
        <taxon>Pleurodeles</taxon>
    </lineage>
</organism>
<evidence type="ECO:0000256" key="1">
    <source>
        <dbReference type="SAM" id="MobiDB-lite"/>
    </source>
</evidence>
<feature type="region of interest" description="Disordered" evidence="1">
    <location>
        <begin position="241"/>
        <end position="265"/>
    </location>
</feature>
<feature type="compositionally biased region" description="Low complexity" evidence="1">
    <location>
        <begin position="126"/>
        <end position="137"/>
    </location>
</feature>
<reference evidence="2" key="1">
    <citation type="journal article" date="2022" name="bioRxiv">
        <title>Sequencing and chromosome-scale assembly of the giantPleurodeles waltlgenome.</title>
        <authorList>
            <person name="Brown T."/>
            <person name="Elewa A."/>
            <person name="Iarovenko S."/>
            <person name="Subramanian E."/>
            <person name="Araus A.J."/>
            <person name="Petzold A."/>
            <person name="Susuki M."/>
            <person name="Suzuki K.-i.T."/>
            <person name="Hayashi T."/>
            <person name="Toyoda A."/>
            <person name="Oliveira C."/>
            <person name="Osipova E."/>
            <person name="Leigh N.D."/>
            <person name="Simon A."/>
            <person name="Yun M.H."/>
        </authorList>
    </citation>
    <scope>NUCLEOTIDE SEQUENCE</scope>
    <source>
        <strain evidence="2">20211129_DDA</strain>
        <tissue evidence="2">Liver</tissue>
    </source>
</reference>
<accession>A0AAV7MSI6</accession>
<proteinExistence type="predicted"/>
<dbReference type="Proteomes" id="UP001066276">
    <property type="component" value="Chromosome 9"/>
</dbReference>
<name>A0AAV7MSI6_PLEWA</name>
<gene>
    <name evidence="2" type="ORF">NDU88_004096</name>
</gene>
<dbReference type="EMBL" id="JANPWB010000013">
    <property type="protein sequence ID" value="KAJ1106695.1"/>
    <property type="molecule type" value="Genomic_DNA"/>
</dbReference>
<protein>
    <submittedName>
        <fullName evidence="2">Uncharacterized protein</fullName>
    </submittedName>
</protein>
<keyword evidence="3" id="KW-1185">Reference proteome</keyword>
<evidence type="ECO:0000313" key="3">
    <source>
        <dbReference type="Proteomes" id="UP001066276"/>
    </source>
</evidence>
<evidence type="ECO:0000313" key="2">
    <source>
        <dbReference type="EMBL" id="KAJ1106695.1"/>
    </source>
</evidence>
<feature type="region of interest" description="Disordered" evidence="1">
    <location>
        <begin position="74"/>
        <end position="208"/>
    </location>
</feature>
<comment type="caution">
    <text evidence="2">The sequence shown here is derived from an EMBL/GenBank/DDBJ whole genome shotgun (WGS) entry which is preliminary data.</text>
</comment>